<feature type="short sequence motif" description="GXGXXG" evidence="4">
    <location>
        <begin position="105"/>
        <end position="110"/>
    </location>
</feature>
<feature type="repeat" description="TPR" evidence="3">
    <location>
        <begin position="23"/>
        <end position="56"/>
    </location>
</feature>
<dbReference type="CDD" id="cd07199">
    <property type="entry name" value="Pat17_PNPLA8_PNPLA9_like"/>
    <property type="match status" value="1"/>
</dbReference>
<dbReference type="PROSITE" id="PS51635">
    <property type="entry name" value="PNPLA"/>
    <property type="match status" value="1"/>
</dbReference>
<sequence>MLSKWRKATEFLREILKLHEDSNEAWYLLGLAYRKSRLYDQAKYAIQKALSKSPDYKDAANELRIIQTLQSEKINDRFNVYNRMTTSDARHNENSPNFNILCIDGGGIRGLMPAVWLAEIERRTNRSSASMFHMMTGTSTGAIIAAGLSTPDCDDVSKPRYRAADIVKLYVADSGEVFKKPLGAFYNIRRYLSQEAKYIDDSRQKLFGKYFDHTLLSQVLSELVIPTVKNDKQLTHLFNRYDCRNNHAKDYQLQDILMCTTTAPTYFQPYKMDDCQYIDGGVQMNNPVMAAYDEAIRYGQSKDNLFILSLGTGDYVPNPLHPNASRHLLFYAMNTQSVLNIIFDGPQYNMDAHMLSVLDKKKY</sequence>
<dbReference type="GO" id="GO:0047372">
    <property type="term" value="F:monoacylglycerol lipase activity"/>
    <property type="evidence" value="ECO:0007669"/>
    <property type="project" value="TreeGrafter"/>
</dbReference>
<evidence type="ECO:0000313" key="7">
    <source>
        <dbReference type="EMBL" id="CAF1661649.1"/>
    </source>
</evidence>
<name>A0A815WZ53_9BILA</name>
<evidence type="ECO:0000256" key="4">
    <source>
        <dbReference type="PROSITE-ProRule" id="PRU01161"/>
    </source>
</evidence>
<evidence type="ECO:0000313" key="8">
    <source>
        <dbReference type="Proteomes" id="UP000663832"/>
    </source>
</evidence>
<dbReference type="PANTHER" id="PTHR32176:SF92">
    <property type="entry name" value="XYLOSE ISOMERASE"/>
    <property type="match status" value="1"/>
</dbReference>
<gene>
    <name evidence="6" type="ORF">BJG266_LOCUS46333</name>
    <name evidence="7" type="ORF">QVE165_LOCUS63367</name>
</gene>
<feature type="active site" description="Proton acceptor" evidence="4">
    <location>
        <position position="279"/>
    </location>
</feature>
<reference evidence="6" key="1">
    <citation type="submission" date="2021-02" db="EMBL/GenBank/DDBJ databases">
        <authorList>
            <person name="Nowell W R."/>
        </authorList>
    </citation>
    <scope>NUCLEOTIDE SEQUENCE</scope>
</reference>
<dbReference type="GO" id="GO:0016042">
    <property type="term" value="P:lipid catabolic process"/>
    <property type="evidence" value="ECO:0007669"/>
    <property type="project" value="UniProtKB-UniRule"/>
</dbReference>
<keyword evidence="4" id="KW-0378">Hydrolase</keyword>
<organism evidence="6 9">
    <name type="scientific">Adineta steineri</name>
    <dbReference type="NCBI Taxonomy" id="433720"/>
    <lineage>
        <taxon>Eukaryota</taxon>
        <taxon>Metazoa</taxon>
        <taxon>Spiralia</taxon>
        <taxon>Gnathifera</taxon>
        <taxon>Rotifera</taxon>
        <taxon>Eurotatoria</taxon>
        <taxon>Bdelloidea</taxon>
        <taxon>Adinetida</taxon>
        <taxon>Adinetidae</taxon>
        <taxon>Adineta</taxon>
    </lineage>
</organism>
<evidence type="ECO:0000313" key="9">
    <source>
        <dbReference type="Proteomes" id="UP000663877"/>
    </source>
</evidence>
<dbReference type="AlphaFoldDB" id="A0A815WZ53"/>
<dbReference type="SUPFAM" id="SSF48452">
    <property type="entry name" value="TPR-like"/>
    <property type="match status" value="1"/>
</dbReference>
<dbReference type="Pfam" id="PF01734">
    <property type="entry name" value="Patatin"/>
    <property type="match status" value="1"/>
</dbReference>
<dbReference type="EMBL" id="CAJNOM010005149">
    <property type="protein sequence ID" value="CAF1661649.1"/>
    <property type="molecule type" value="Genomic_DNA"/>
</dbReference>
<keyword evidence="2 4" id="KW-0443">Lipid metabolism</keyword>
<comment type="similarity">
    <text evidence="1">Belongs to the patatin family.</text>
</comment>
<dbReference type="InterPro" id="IPR011990">
    <property type="entry name" value="TPR-like_helical_dom_sf"/>
</dbReference>
<keyword evidence="8" id="KW-1185">Reference proteome</keyword>
<accession>A0A815WZ53</accession>
<protein>
    <recommendedName>
        <fullName evidence="5">PNPLA domain-containing protein</fullName>
    </recommendedName>
</protein>
<comment type="caution">
    <text evidence="6">The sequence shown here is derived from an EMBL/GenBank/DDBJ whole genome shotgun (WGS) entry which is preliminary data.</text>
</comment>
<dbReference type="Gene3D" id="3.40.1090.10">
    <property type="entry name" value="Cytosolic phospholipase A2 catalytic domain"/>
    <property type="match status" value="1"/>
</dbReference>
<dbReference type="InterPro" id="IPR002641">
    <property type="entry name" value="PNPLA_dom"/>
</dbReference>
<proteinExistence type="inferred from homology"/>
<dbReference type="GO" id="GO:0004620">
    <property type="term" value="F:phospholipase activity"/>
    <property type="evidence" value="ECO:0007669"/>
    <property type="project" value="TreeGrafter"/>
</dbReference>
<feature type="short sequence motif" description="GXSXG" evidence="4">
    <location>
        <begin position="137"/>
        <end position="141"/>
    </location>
</feature>
<dbReference type="SMART" id="SM00028">
    <property type="entry name" value="TPR"/>
    <property type="match status" value="1"/>
</dbReference>
<dbReference type="Proteomes" id="UP000663877">
    <property type="component" value="Unassembled WGS sequence"/>
</dbReference>
<feature type="short sequence motif" description="DGA/G" evidence="4">
    <location>
        <begin position="279"/>
        <end position="281"/>
    </location>
</feature>
<dbReference type="Gene3D" id="1.25.40.10">
    <property type="entry name" value="Tetratricopeptide repeat domain"/>
    <property type="match status" value="1"/>
</dbReference>
<feature type="active site" description="Nucleophile" evidence="4">
    <location>
        <position position="139"/>
    </location>
</feature>
<dbReference type="PANTHER" id="PTHR32176">
    <property type="entry name" value="XYLOSE ISOMERASE"/>
    <property type="match status" value="1"/>
</dbReference>
<dbReference type="PROSITE" id="PS50005">
    <property type="entry name" value="TPR"/>
    <property type="match status" value="1"/>
</dbReference>
<dbReference type="OrthoDB" id="10049552at2759"/>
<dbReference type="InterPro" id="IPR016035">
    <property type="entry name" value="Acyl_Trfase/lysoPLipase"/>
</dbReference>
<evidence type="ECO:0000256" key="2">
    <source>
        <dbReference type="ARBA" id="ARBA00023098"/>
    </source>
</evidence>
<dbReference type="EMBL" id="CAJNOI010004748">
    <property type="protein sequence ID" value="CAF1552377.1"/>
    <property type="molecule type" value="Genomic_DNA"/>
</dbReference>
<evidence type="ECO:0000256" key="1">
    <source>
        <dbReference type="ARBA" id="ARBA00010240"/>
    </source>
</evidence>
<keyword evidence="3" id="KW-0802">TPR repeat</keyword>
<keyword evidence="4" id="KW-0442">Lipid degradation</keyword>
<evidence type="ECO:0000259" key="5">
    <source>
        <dbReference type="PROSITE" id="PS51635"/>
    </source>
</evidence>
<evidence type="ECO:0000313" key="6">
    <source>
        <dbReference type="EMBL" id="CAF1552377.1"/>
    </source>
</evidence>
<dbReference type="Proteomes" id="UP000663832">
    <property type="component" value="Unassembled WGS sequence"/>
</dbReference>
<feature type="domain" description="PNPLA" evidence="5">
    <location>
        <begin position="101"/>
        <end position="292"/>
    </location>
</feature>
<dbReference type="SUPFAM" id="SSF52151">
    <property type="entry name" value="FabD/lysophospholipase-like"/>
    <property type="match status" value="1"/>
</dbReference>
<dbReference type="InterPro" id="IPR019734">
    <property type="entry name" value="TPR_rpt"/>
</dbReference>
<evidence type="ECO:0000256" key="3">
    <source>
        <dbReference type="PROSITE-ProRule" id="PRU00339"/>
    </source>
</evidence>